<feature type="region of interest" description="Disordered" evidence="1">
    <location>
        <begin position="1"/>
        <end position="20"/>
    </location>
</feature>
<evidence type="ECO:0000313" key="3">
    <source>
        <dbReference type="Proteomes" id="UP001201980"/>
    </source>
</evidence>
<feature type="compositionally biased region" description="Pro residues" evidence="1">
    <location>
        <begin position="1"/>
        <end position="10"/>
    </location>
</feature>
<keyword evidence="3" id="KW-1185">Reference proteome</keyword>
<name>A0AAD5RGL3_9PEZI</name>
<evidence type="ECO:0000313" key="2">
    <source>
        <dbReference type="EMBL" id="KAJ2892383.1"/>
    </source>
</evidence>
<gene>
    <name evidence="2" type="ORF">MKZ38_009903</name>
</gene>
<organism evidence="2 3">
    <name type="scientific">Zalerion maritima</name>
    <dbReference type="NCBI Taxonomy" id="339359"/>
    <lineage>
        <taxon>Eukaryota</taxon>
        <taxon>Fungi</taxon>
        <taxon>Dikarya</taxon>
        <taxon>Ascomycota</taxon>
        <taxon>Pezizomycotina</taxon>
        <taxon>Sordariomycetes</taxon>
        <taxon>Lulworthiomycetidae</taxon>
        <taxon>Lulworthiales</taxon>
        <taxon>Lulworthiaceae</taxon>
        <taxon>Zalerion</taxon>
    </lineage>
</organism>
<reference evidence="2" key="1">
    <citation type="submission" date="2022-07" db="EMBL/GenBank/DDBJ databases">
        <title>Draft genome sequence of Zalerion maritima ATCC 34329, a (micro)plastics degrading marine fungus.</title>
        <authorList>
            <person name="Paco A."/>
            <person name="Goncalves M.F.M."/>
            <person name="Rocha-Santos T.A.P."/>
            <person name="Alves A."/>
        </authorList>
    </citation>
    <scope>NUCLEOTIDE SEQUENCE</scope>
    <source>
        <strain evidence="2">ATCC 34329</strain>
    </source>
</reference>
<evidence type="ECO:0000256" key="1">
    <source>
        <dbReference type="SAM" id="MobiDB-lite"/>
    </source>
</evidence>
<comment type="caution">
    <text evidence="2">The sequence shown here is derived from an EMBL/GenBank/DDBJ whole genome shotgun (WGS) entry which is preliminary data.</text>
</comment>
<sequence length="117" mass="12867">MASPSQPKPQPAGSGMSDDGGKVELVYLQSELEQVKASVGMLFEIALPGVKRRGVRSSQWRRLLSDTNRELHCVQKGLDLIKELEKAGKPADDEALGIVRKCLEDGWGFLQGRLLSY</sequence>
<protein>
    <submittedName>
        <fullName evidence="2">Uncharacterized protein</fullName>
    </submittedName>
</protein>
<accession>A0AAD5RGL3</accession>
<dbReference type="Proteomes" id="UP001201980">
    <property type="component" value="Unassembled WGS sequence"/>
</dbReference>
<dbReference type="AlphaFoldDB" id="A0AAD5RGL3"/>
<dbReference type="EMBL" id="JAKWBI020000817">
    <property type="protein sequence ID" value="KAJ2892383.1"/>
    <property type="molecule type" value="Genomic_DNA"/>
</dbReference>
<proteinExistence type="predicted"/>